<comment type="caution">
    <text evidence="2">The sequence shown here is derived from an EMBL/GenBank/DDBJ whole genome shotgun (WGS) entry which is preliminary data.</text>
</comment>
<dbReference type="Proteomes" id="UP000642468">
    <property type="component" value="Unassembled WGS sequence"/>
</dbReference>
<keyword evidence="3" id="KW-1185">Reference proteome</keyword>
<accession>A0ABR8JCE4</accession>
<organism evidence="2 3">
    <name type="scientific">Hymenobacter duratus</name>
    <dbReference type="NCBI Taxonomy" id="2771356"/>
    <lineage>
        <taxon>Bacteria</taxon>
        <taxon>Pseudomonadati</taxon>
        <taxon>Bacteroidota</taxon>
        <taxon>Cytophagia</taxon>
        <taxon>Cytophagales</taxon>
        <taxon>Hymenobacteraceae</taxon>
        <taxon>Hymenobacter</taxon>
    </lineage>
</organism>
<feature type="region of interest" description="Disordered" evidence="1">
    <location>
        <begin position="1"/>
        <end position="32"/>
    </location>
</feature>
<dbReference type="InterPro" id="IPR027417">
    <property type="entry name" value="P-loop_NTPase"/>
</dbReference>
<protein>
    <submittedName>
        <fullName evidence="2">AAA family ATPase</fullName>
    </submittedName>
</protein>
<dbReference type="SUPFAM" id="SSF52540">
    <property type="entry name" value="P-loop containing nucleoside triphosphate hydrolases"/>
    <property type="match status" value="1"/>
</dbReference>
<evidence type="ECO:0000256" key="1">
    <source>
        <dbReference type="SAM" id="MobiDB-lite"/>
    </source>
</evidence>
<proteinExistence type="predicted"/>
<dbReference type="Gene3D" id="3.40.50.300">
    <property type="entry name" value="P-loop containing nucleotide triphosphate hydrolases"/>
    <property type="match status" value="1"/>
</dbReference>
<evidence type="ECO:0000313" key="3">
    <source>
        <dbReference type="Proteomes" id="UP000642468"/>
    </source>
</evidence>
<evidence type="ECO:0000313" key="2">
    <source>
        <dbReference type="EMBL" id="MBD2714368.1"/>
    </source>
</evidence>
<sequence>MDANDLHTSSAVSERQGEETKPSLNNSMAPLRRMPFISQDDVNSLLEDMGRLPKQSERTGEVPLIRQDDCVFTLGELLDRPSAEIPQLVSPFLQRKGVAMLAGSSDTGKSSFLRQLALAVANEASNFLGFSIQAKHNSAICVSTEDNDEAIGALLNKQLRDQTISDAARNRLRFVFNTDDLPTRLDRMLIECPADLVIVDALGDLFDGNLNQSNEVRRFIAKYNDLANKHGCLVLFMHHTSKRSEDREPSKNNLLGSQGLEAKMRVVFELRADPYDREVRHLCILKGNYIASELKQKSYVLRFDENLVFHNTGKRAQFGDLVKSTVENPNERELWSAAKELLQAGNSYDKVATLLEPIAKNLGMNTISRATLNRRLPKSSLHPAISPSQSL</sequence>
<feature type="compositionally biased region" description="Polar residues" evidence="1">
    <location>
        <begin position="1"/>
        <end position="13"/>
    </location>
</feature>
<dbReference type="Pfam" id="PF13481">
    <property type="entry name" value="AAA_25"/>
    <property type="match status" value="1"/>
</dbReference>
<gene>
    <name evidence="2" type="ORF">IC231_04900</name>
</gene>
<dbReference type="EMBL" id="JACWZZ010000001">
    <property type="protein sequence ID" value="MBD2714368.1"/>
    <property type="molecule type" value="Genomic_DNA"/>
</dbReference>
<dbReference type="RefSeq" id="WP_190783454.1">
    <property type="nucleotide sequence ID" value="NZ_JACWZZ010000001.1"/>
</dbReference>
<name>A0ABR8JCE4_9BACT</name>
<reference evidence="2 3" key="1">
    <citation type="submission" date="2020-09" db="EMBL/GenBank/DDBJ databases">
        <authorList>
            <person name="Kim M.K."/>
        </authorList>
    </citation>
    <scope>NUCLEOTIDE SEQUENCE [LARGE SCALE GENOMIC DNA]</scope>
    <source>
        <strain evidence="2 3">BT646</strain>
    </source>
</reference>